<feature type="domain" description="Glycosyltransferase 2-like" evidence="1">
    <location>
        <begin position="45"/>
        <end position="172"/>
    </location>
</feature>
<protein>
    <recommendedName>
        <fullName evidence="1">Glycosyltransferase 2-like domain-containing protein</fullName>
    </recommendedName>
</protein>
<accession>A0A0D3IK08</accession>
<dbReference type="eggNOG" id="ENOG502SBYY">
    <property type="taxonomic scope" value="Eukaryota"/>
</dbReference>
<evidence type="ECO:0000313" key="2">
    <source>
        <dbReference type="EnsemblProtists" id="EOD11593"/>
    </source>
</evidence>
<dbReference type="SUPFAM" id="SSF53448">
    <property type="entry name" value="Nucleotide-diphospho-sugar transferases"/>
    <property type="match status" value="1"/>
</dbReference>
<dbReference type="InterPro" id="IPR029044">
    <property type="entry name" value="Nucleotide-diphossugar_trans"/>
</dbReference>
<evidence type="ECO:0000259" key="1">
    <source>
        <dbReference type="Pfam" id="PF00535"/>
    </source>
</evidence>
<dbReference type="InterPro" id="IPR001173">
    <property type="entry name" value="Glyco_trans_2-like"/>
</dbReference>
<dbReference type="Pfam" id="PF00535">
    <property type="entry name" value="Glycos_transf_2"/>
    <property type="match status" value="1"/>
</dbReference>
<organism evidence="2 3">
    <name type="scientific">Emiliania huxleyi (strain CCMP1516)</name>
    <dbReference type="NCBI Taxonomy" id="280463"/>
    <lineage>
        <taxon>Eukaryota</taxon>
        <taxon>Haptista</taxon>
        <taxon>Haptophyta</taxon>
        <taxon>Prymnesiophyceae</taxon>
        <taxon>Isochrysidales</taxon>
        <taxon>Noelaerhabdaceae</taxon>
        <taxon>Emiliania</taxon>
    </lineage>
</organism>
<dbReference type="KEGG" id="ehx:EMIHUDRAFT_214436"/>
<reference evidence="2" key="2">
    <citation type="submission" date="2024-10" db="UniProtKB">
        <authorList>
            <consortium name="EnsemblProtists"/>
        </authorList>
    </citation>
    <scope>IDENTIFICATION</scope>
</reference>
<sequence length="258" mass="29414">MAKPPELARVCNANLVTLGVLYYNDPAPLRLHFGIWAQYPASVQSRFEFVVIDDGSSEHMQAHNVLAQLHRLGRVPLSLSILRVLPPKLAWNIGGGRNLLMHRASGCWVIIADLDYAVPPKLAAAVLPTVLDPAISPTRVFKFMRDWQPKGRPQLHPAFAMMRRDLYWQAGGCDEDFVGHYGWTDPHTWFRLGHHRPRVTITVNRSWPAIHYLRAGANRTSQSKDKEENANLYRRKTSGAANWSNVYLRFKWMSIKDV</sequence>
<dbReference type="PaxDb" id="2903-EOD11593"/>
<dbReference type="RefSeq" id="XP_005764022.1">
    <property type="nucleotide sequence ID" value="XM_005763965.1"/>
</dbReference>
<dbReference type="Gene3D" id="3.90.550.10">
    <property type="entry name" value="Spore Coat Polysaccharide Biosynthesis Protein SpsA, Chain A"/>
    <property type="match status" value="1"/>
</dbReference>
<dbReference type="HOGENOM" id="CLU_1079397_0_0_1"/>
<dbReference type="Proteomes" id="UP000013827">
    <property type="component" value="Unassembled WGS sequence"/>
</dbReference>
<proteinExistence type="predicted"/>
<dbReference type="AlphaFoldDB" id="A0A0D3IK08"/>
<name>A0A0D3IK08_EMIH1</name>
<evidence type="ECO:0000313" key="3">
    <source>
        <dbReference type="Proteomes" id="UP000013827"/>
    </source>
</evidence>
<dbReference type="GeneID" id="17257702"/>
<dbReference type="OMA" id="YMDEPRE"/>
<reference evidence="3" key="1">
    <citation type="journal article" date="2013" name="Nature">
        <title>Pan genome of the phytoplankton Emiliania underpins its global distribution.</title>
        <authorList>
            <person name="Read B.A."/>
            <person name="Kegel J."/>
            <person name="Klute M.J."/>
            <person name="Kuo A."/>
            <person name="Lefebvre S.C."/>
            <person name="Maumus F."/>
            <person name="Mayer C."/>
            <person name="Miller J."/>
            <person name="Monier A."/>
            <person name="Salamov A."/>
            <person name="Young J."/>
            <person name="Aguilar M."/>
            <person name="Claverie J.M."/>
            <person name="Frickenhaus S."/>
            <person name="Gonzalez K."/>
            <person name="Herman E.K."/>
            <person name="Lin Y.C."/>
            <person name="Napier J."/>
            <person name="Ogata H."/>
            <person name="Sarno A.F."/>
            <person name="Shmutz J."/>
            <person name="Schroeder D."/>
            <person name="de Vargas C."/>
            <person name="Verret F."/>
            <person name="von Dassow P."/>
            <person name="Valentin K."/>
            <person name="Van de Peer Y."/>
            <person name="Wheeler G."/>
            <person name="Dacks J.B."/>
            <person name="Delwiche C.F."/>
            <person name="Dyhrman S.T."/>
            <person name="Glockner G."/>
            <person name="John U."/>
            <person name="Richards T."/>
            <person name="Worden A.Z."/>
            <person name="Zhang X."/>
            <person name="Grigoriev I.V."/>
            <person name="Allen A.E."/>
            <person name="Bidle K."/>
            <person name="Borodovsky M."/>
            <person name="Bowler C."/>
            <person name="Brownlee C."/>
            <person name="Cock J.M."/>
            <person name="Elias M."/>
            <person name="Gladyshev V.N."/>
            <person name="Groth M."/>
            <person name="Guda C."/>
            <person name="Hadaegh A."/>
            <person name="Iglesias-Rodriguez M.D."/>
            <person name="Jenkins J."/>
            <person name="Jones B.M."/>
            <person name="Lawson T."/>
            <person name="Leese F."/>
            <person name="Lindquist E."/>
            <person name="Lobanov A."/>
            <person name="Lomsadze A."/>
            <person name="Malik S.B."/>
            <person name="Marsh M.E."/>
            <person name="Mackinder L."/>
            <person name="Mock T."/>
            <person name="Mueller-Roeber B."/>
            <person name="Pagarete A."/>
            <person name="Parker M."/>
            <person name="Probert I."/>
            <person name="Quesneville H."/>
            <person name="Raines C."/>
            <person name="Rensing S.A."/>
            <person name="Riano-Pachon D.M."/>
            <person name="Richier S."/>
            <person name="Rokitta S."/>
            <person name="Shiraiwa Y."/>
            <person name="Soanes D.M."/>
            <person name="van der Giezen M."/>
            <person name="Wahlund T.M."/>
            <person name="Williams B."/>
            <person name="Wilson W."/>
            <person name="Wolfe G."/>
            <person name="Wurch L.L."/>
        </authorList>
    </citation>
    <scope>NUCLEOTIDE SEQUENCE</scope>
</reference>
<dbReference type="CDD" id="cd00761">
    <property type="entry name" value="Glyco_tranf_GTA_type"/>
    <property type="match status" value="1"/>
</dbReference>
<dbReference type="EnsemblProtists" id="EOD11593">
    <property type="protein sequence ID" value="EOD11593"/>
    <property type="gene ID" value="EMIHUDRAFT_214436"/>
</dbReference>
<keyword evidence="3" id="KW-1185">Reference proteome</keyword>